<dbReference type="AlphaFoldDB" id="A0A8D1NB94"/>
<feature type="compositionally biased region" description="Low complexity" evidence="2">
    <location>
        <begin position="126"/>
        <end position="140"/>
    </location>
</feature>
<evidence type="ECO:0000313" key="4">
    <source>
        <dbReference type="Proteomes" id="UP000694571"/>
    </source>
</evidence>
<sequence length="217" mass="22571">MLSQGDLRRLRIGRRRGCRGDGWVWWGLVGSRTREQSWAGGARWGRGKGCPAVSARPRPVWPCPGIPGSAAGGGGPRASRAPHAPRRPRAPGAPPSASVSAPRICGCQLPRAASLAGGAMGCGNSTATSAGASQGPAGAAKDVTEDSIAEDDKRRNYGGVYVGLPSEAVNMVSSQTKTVRKTCSSRSGWDFGVMGHCDVHRHFQGNSQFVVNAMGTH</sequence>
<feature type="region of interest" description="Disordered" evidence="2">
    <location>
        <begin position="126"/>
        <end position="147"/>
    </location>
</feature>
<feature type="region of interest" description="Disordered" evidence="2">
    <location>
        <begin position="63"/>
        <end position="99"/>
    </location>
</feature>
<dbReference type="Pfam" id="PF15506">
    <property type="entry name" value="OCC1"/>
    <property type="match status" value="1"/>
</dbReference>
<protein>
    <recommendedName>
        <fullName evidence="5">Overexpressed in colon carcinoma 1 protein</fullName>
    </recommendedName>
</protein>
<dbReference type="InterPro" id="IPR029133">
    <property type="entry name" value="OCC1"/>
</dbReference>
<dbReference type="Proteomes" id="UP000694571">
    <property type="component" value="Unplaced"/>
</dbReference>
<proteinExistence type="inferred from homology"/>
<reference evidence="3" key="1">
    <citation type="submission" date="2025-08" db="UniProtKB">
        <authorList>
            <consortium name="Ensembl"/>
        </authorList>
    </citation>
    <scope>IDENTIFICATION</scope>
</reference>
<evidence type="ECO:0000256" key="1">
    <source>
        <dbReference type="ARBA" id="ARBA00005237"/>
    </source>
</evidence>
<dbReference type="PANTHER" id="PTHR38502:SF1">
    <property type="entry name" value="OVEREXPRESSED IN COLON CARCINOMA 1 PROTEIN"/>
    <property type="match status" value="1"/>
</dbReference>
<evidence type="ECO:0008006" key="5">
    <source>
        <dbReference type="Google" id="ProtNLM"/>
    </source>
</evidence>
<dbReference type="PANTHER" id="PTHR38502">
    <property type="entry name" value="OVEREXPRESSED IN COLON CARCINOMA 1 PROTEIN"/>
    <property type="match status" value="1"/>
</dbReference>
<evidence type="ECO:0000256" key="2">
    <source>
        <dbReference type="SAM" id="MobiDB-lite"/>
    </source>
</evidence>
<dbReference type="Ensembl" id="ENSSSCT00050081359.1">
    <property type="protein sequence ID" value="ENSSSCP00050034918.1"/>
    <property type="gene ID" value="ENSSSCG00050059729.1"/>
</dbReference>
<name>A0A8D1NB94_PIG</name>
<organism evidence="3 4">
    <name type="scientific">Sus scrofa</name>
    <name type="common">Pig</name>
    <dbReference type="NCBI Taxonomy" id="9823"/>
    <lineage>
        <taxon>Eukaryota</taxon>
        <taxon>Metazoa</taxon>
        <taxon>Chordata</taxon>
        <taxon>Craniata</taxon>
        <taxon>Vertebrata</taxon>
        <taxon>Euteleostomi</taxon>
        <taxon>Mammalia</taxon>
        <taxon>Eutheria</taxon>
        <taxon>Laurasiatheria</taxon>
        <taxon>Artiodactyla</taxon>
        <taxon>Suina</taxon>
        <taxon>Suidae</taxon>
        <taxon>Sus</taxon>
    </lineage>
</organism>
<gene>
    <name evidence="3" type="primary">C5H12orf75</name>
</gene>
<evidence type="ECO:0000313" key="3">
    <source>
        <dbReference type="Ensembl" id="ENSSSCP00050034918.1"/>
    </source>
</evidence>
<accession>A0A8D1NB94</accession>
<comment type="similarity">
    <text evidence="1">Belongs to the OCC1 family.</text>
</comment>